<dbReference type="PIRSF" id="PIRSF004649">
    <property type="entry name" value="MlaC"/>
    <property type="match status" value="1"/>
</dbReference>
<dbReference type="Pfam" id="PF05494">
    <property type="entry name" value="MlaC"/>
    <property type="match status" value="1"/>
</dbReference>
<name>A0ABU3K8T0_9BACT</name>
<comment type="caution">
    <text evidence="1">The sequence shown here is derived from an EMBL/GenBank/DDBJ whole genome shotgun (WGS) entry which is preliminary data.</text>
</comment>
<dbReference type="InterPro" id="IPR008869">
    <property type="entry name" value="MlaC/ttg2D"/>
</dbReference>
<dbReference type="EMBL" id="JAQOUE010000001">
    <property type="protein sequence ID" value="MDT7042774.1"/>
    <property type="molecule type" value="Genomic_DNA"/>
</dbReference>
<proteinExistence type="predicted"/>
<protein>
    <submittedName>
        <fullName evidence="1">ABC transporter substrate-binding protein</fullName>
    </submittedName>
</protein>
<evidence type="ECO:0000313" key="1">
    <source>
        <dbReference type="EMBL" id="MDT7042774.1"/>
    </source>
</evidence>
<accession>A0ABU3K8T0</accession>
<dbReference type="PANTHER" id="PTHR36573">
    <property type="entry name" value="INTERMEMBRANE PHOSPHOLIPID TRANSPORT SYSTEM BINDING PROTEIN MLAC"/>
    <property type="match status" value="1"/>
</dbReference>
<dbReference type="PANTHER" id="PTHR36573:SF1">
    <property type="entry name" value="INTERMEMBRANE PHOSPHOLIPID TRANSPORT SYSTEM BINDING PROTEIN MLAC"/>
    <property type="match status" value="1"/>
</dbReference>
<keyword evidence="2" id="KW-1185">Reference proteome</keyword>
<dbReference type="Proteomes" id="UP001250932">
    <property type="component" value="Unassembled WGS sequence"/>
</dbReference>
<dbReference type="InterPro" id="IPR042245">
    <property type="entry name" value="Tgt2/MlaC_sf"/>
</dbReference>
<organism evidence="1 2">
    <name type="scientific">Candidatus Nitronereus thalassa</name>
    <dbReference type="NCBI Taxonomy" id="3020898"/>
    <lineage>
        <taxon>Bacteria</taxon>
        <taxon>Pseudomonadati</taxon>
        <taxon>Nitrospirota</taxon>
        <taxon>Nitrospiria</taxon>
        <taxon>Nitrospirales</taxon>
        <taxon>Nitrospiraceae</taxon>
        <taxon>Candidatus Nitronereus</taxon>
    </lineage>
</organism>
<evidence type="ECO:0000313" key="2">
    <source>
        <dbReference type="Proteomes" id="UP001250932"/>
    </source>
</evidence>
<sequence length="197" mass="22811">MVLALTATIFLTGGILASGEGDPTAAVKSMVDEVITILKKEELKGPEQTQERRALLENAVGRKLNYEEMAKRTLALHWRNRTPTEQEEFVNVFHTFLSKTYAKRFETYSDEVVQYTKVRLKGSYAEVQTKIASAKTEIHLDYRLVRQTDRWWIYDIVINGVSLVRNYRDQFDRIIRSSSYGELVTKLRDRTEEISTP</sequence>
<gene>
    <name evidence="1" type="ORF">PPG34_10460</name>
</gene>
<dbReference type="RefSeq" id="WP_313833227.1">
    <property type="nucleotide sequence ID" value="NZ_JAQOUE010000001.1"/>
</dbReference>
<dbReference type="Gene3D" id="3.10.450.710">
    <property type="entry name" value="Tgt2/MlaC"/>
    <property type="match status" value="1"/>
</dbReference>
<reference evidence="1 2" key="1">
    <citation type="journal article" date="2023" name="ISME J.">
        <title>Cultivation and genomic characterization of novel and ubiquitous marine nitrite-oxidizing bacteria from the Nitrospirales.</title>
        <authorList>
            <person name="Mueller A.J."/>
            <person name="Daebeler A."/>
            <person name="Herbold C.W."/>
            <person name="Kirkegaard R.H."/>
            <person name="Daims H."/>
        </authorList>
    </citation>
    <scope>NUCLEOTIDE SEQUENCE [LARGE SCALE GENOMIC DNA]</scope>
    <source>
        <strain evidence="1 2">EB</strain>
    </source>
</reference>